<dbReference type="EMBL" id="JBEDUW010000007">
    <property type="protein sequence ID" value="KAK9911868.1"/>
    <property type="molecule type" value="Genomic_DNA"/>
</dbReference>
<evidence type="ECO:0000256" key="1">
    <source>
        <dbReference type="SAM" id="MobiDB-lite"/>
    </source>
</evidence>
<reference evidence="2 3" key="1">
    <citation type="journal article" date="2023" name="G3 (Bethesda)">
        <title>A chromosome-length genome assembly and annotation of blackberry (Rubus argutus, cv. 'Hillquist').</title>
        <authorList>
            <person name="Bruna T."/>
            <person name="Aryal R."/>
            <person name="Dudchenko O."/>
            <person name="Sargent D.J."/>
            <person name="Mead D."/>
            <person name="Buti M."/>
            <person name="Cavallini A."/>
            <person name="Hytonen T."/>
            <person name="Andres J."/>
            <person name="Pham M."/>
            <person name="Weisz D."/>
            <person name="Mascagni F."/>
            <person name="Usai G."/>
            <person name="Natali L."/>
            <person name="Bassil N."/>
            <person name="Fernandez G.E."/>
            <person name="Lomsadze A."/>
            <person name="Armour M."/>
            <person name="Olukolu B."/>
            <person name="Poorten T."/>
            <person name="Britton C."/>
            <person name="Davik J."/>
            <person name="Ashrafi H."/>
            <person name="Aiden E.L."/>
            <person name="Borodovsky M."/>
            <person name="Worthington M."/>
        </authorList>
    </citation>
    <scope>NUCLEOTIDE SEQUENCE [LARGE SCALE GENOMIC DNA]</scope>
    <source>
        <strain evidence="2">PI 553951</strain>
    </source>
</reference>
<name>A0AAW1VWY7_RUBAR</name>
<keyword evidence="3" id="KW-1185">Reference proteome</keyword>
<proteinExistence type="predicted"/>
<feature type="region of interest" description="Disordered" evidence="1">
    <location>
        <begin position="165"/>
        <end position="196"/>
    </location>
</feature>
<evidence type="ECO:0000313" key="3">
    <source>
        <dbReference type="Proteomes" id="UP001457282"/>
    </source>
</evidence>
<gene>
    <name evidence="2" type="ORF">M0R45_035750</name>
</gene>
<sequence length="196" mass="21522">MNFLGSREVSAEEMEVQNGFEALAEELNWGGSVHSPVKEVKGSNLSTANAAKPTELVSEECAVDSHALCNPHISIDVDFALVSGPGFHRILDAESHEVENPYAAPRDELRSNLAQSTINAHISPENVQRSTGDDREVGCSESTECQIAENSKEEVFAILWRRSASSPETQKKRGWMGLEGVDSSPIAPFRYLHEER</sequence>
<comment type="caution">
    <text evidence="2">The sequence shown here is derived from an EMBL/GenBank/DDBJ whole genome shotgun (WGS) entry which is preliminary data.</text>
</comment>
<organism evidence="2 3">
    <name type="scientific">Rubus argutus</name>
    <name type="common">Southern blackberry</name>
    <dbReference type="NCBI Taxonomy" id="59490"/>
    <lineage>
        <taxon>Eukaryota</taxon>
        <taxon>Viridiplantae</taxon>
        <taxon>Streptophyta</taxon>
        <taxon>Embryophyta</taxon>
        <taxon>Tracheophyta</taxon>
        <taxon>Spermatophyta</taxon>
        <taxon>Magnoliopsida</taxon>
        <taxon>eudicotyledons</taxon>
        <taxon>Gunneridae</taxon>
        <taxon>Pentapetalae</taxon>
        <taxon>rosids</taxon>
        <taxon>fabids</taxon>
        <taxon>Rosales</taxon>
        <taxon>Rosaceae</taxon>
        <taxon>Rosoideae</taxon>
        <taxon>Rosoideae incertae sedis</taxon>
        <taxon>Rubus</taxon>
    </lineage>
</organism>
<accession>A0AAW1VWY7</accession>
<protein>
    <submittedName>
        <fullName evidence="2">Uncharacterized protein</fullName>
    </submittedName>
</protein>
<dbReference type="Proteomes" id="UP001457282">
    <property type="component" value="Unassembled WGS sequence"/>
</dbReference>
<dbReference type="AlphaFoldDB" id="A0AAW1VWY7"/>
<evidence type="ECO:0000313" key="2">
    <source>
        <dbReference type="EMBL" id="KAK9911868.1"/>
    </source>
</evidence>